<sequence>MQQVQQAPVWDLPVTHRFEGKVVVITGAGRPGGIGEAIARRVTSEGGRCALLDLCRDNPQVPRESFASMASLSQVAADLGEHGHPGIAVRCDVTDEGEVRDAMQQVRAELGGIDVLYANAGGGTGAGPVDQTLVSDLSREAWDYTVQLSLTSVFLCAKHAAPALRERGGGAIVSTTSISAYHGVPGLSAYSAAKYAVTALTRDLALELADAGISVNAFAPGITLTPYVRQRYETLASQSPDASAQDLLDDFVASRIPLGRAAEPAEMAAVAAFLGSGDASFMTGQTLFVDGGMRV</sequence>
<evidence type="ECO:0000256" key="3">
    <source>
        <dbReference type="ARBA" id="ARBA00023027"/>
    </source>
</evidence>
<dbReference type="InterPro" id="IPR057326">
    <property type="entry name" value="KR_dom"/>
</dbReference>
<dbReference type="AlphaFoldDB" id="A0A0G3XBH1"/>
<name>A0A0G3XBH1_9SPHN</name>
<dbReference type="PROSITE" id="PS00061">
    <property type="entry name" value="ADH_SHORT"/>
    <property type="match status" value="1"/>
</dbReference>
<gene>
    <name evidence="5" type="ORF">AM2010_1646</name>
</gene>
<dbReference type="PRINTS" id="PR00081">
    <property type="entry name" value="GDHRDH"/>
</dbReference>
<dbReference type="OrthoDB" id="7170719at2"/>
<evidence type="ECO:0000256" key="2">
    <source>
        <dbReference type="ARBA" id="ARBA00023002"/>
    </source>
</evidence>
<comment type="similarity">
    <text evidence="1">Belongs to the short-chain dehydrogenases/reductases (SDR) family.</text>
</comment>
<dbReference type="STRING" id="543877.AM2010_1646"/>
<dbReference type="SUPFAM" id="SSF51735">
    <property type="entry name" value="NAD(P)-binding Rossmann-fold domains"/>
    <property type="match status" value="1"/>
</dbReference>
<protein>
    <submittedName>
        <fullName evidence="5">Short-chain dehydrogenase/reductase sdr</fullName>
    </submittedName>
</protein>
<evidence type="ECO:0000256" key="1">
    <source>
        <dbReference type="ARBA" id="ARBA00006484"/>
    </source>
</evidence>
<dbReference type="PATRIC" id="fig|543877.4.peg.1671"/>
<dbReference type="GO" id="GO:0016491">
    <property type="term" value="F:oxidoreductase activity"/>
    <property type="evidence" value="ECO:0007669"/>
    <property type="project" value="UniProtKB-KW"/>
</dbReference>
<dbReference type="PANTHER" id="PTHR24321:SF8">
    <property type="entry name" value="ESTRADIOL 17-BETA-DEHYDROGENASE 8-RELATED"/>
    <property type="match status" value="1"/>
</dbReference>
<dbReference type="KEGG" id="amx:AM2010_1646"/>
<dbReference type="SMART" id="SM00822">
    <property type="entry name" value="PKS_KR"/>
    <property type="match status" value="1"/>
</dbReference>
<keyword evidence="2" id="KW-0560">Oxidoreductase</keyword>
<dbReference type="InterPro" id="IPR020904">
    <property type="entry name" value="Sc_DH/Rdtase_CS"/>
</dbReference>
<dbReference type="PANTHER" id="PTHR24321">
    <property type="entry name" value="DEHYDROGENASES, SHORT CHAIN"/>
    <property type="match status" value="1"/>
</dbReference>
<keyword evidence="3" id="KW-0520">NAD</keyword>
<organism evidence="5 6">
    <name type="scientific">Pelagerythrobacter marensis</name>
    <dbReference type="NCBI Taxonomy" id="543877"/>
    <lineage>
        <taxon>Bacteria</taxon>
        <taxon>Pseudomonadati</taxon>
        <taxon>Pseudomonadota</taxon>
        <taxon>Alphaproteobacteria</taxon>
        <taxon>Sphingomonadales</taxon>
        <taxon>Erythrobacteraceae</taxon>
        <taxon>Pelagerythrobacter</taxon>
    </lineage>
</organism>
<dbReference type="InterPro" id="IPR002347">
    <property type="entry name" value="SDR_fam"/>
</dbReference>
<dbReference type="CDD" id="cd05233">
    <property type="entry name" value="SDR_c"/>
    <property type="match status" value="1"/>
</dbReference>
<dbReference type="FunFam" id="3.40.50.720:FF:000084">
    <property type="entry name" value="Short-chain dehydrogenase reductase"/>
    <property type="match status" value="1"/>
</dbReference>
<dbReference type="EMBL" id="CP011805">
    <property type="protein sequence ID" value="AKM07713.1"/>
    <property type="molecule type" value="Genomic_DNA"/>
</dbReference>
<feature type="domain" description="Ketoreductase" evidence="4">
    <location>
        <begin position="21"/>
        <end position="221"/>
    </location>
</feature>
<dbReference type="Proteomes" id="UP000037643">
    <property type="component" value="Chromosome"/>
</dbReference>
<evidence type="ECO:0000313" key="5">
    <source>
        <dbReference type="EMBL" id="AKM07713.1"/>
    </source>
</evidence>
<dbReference type="PRINTS" id="PR00080">
    <property type="entry name" value="SDRFAMILY"/>
</dbReference>
<dbReference type="Pfam" id="PF13561">
    <property type="entry name" value="adh_short_C2"/>
    <property type="match status" value="1"/>
</dbReference>
<keyword evidence="6" id="KW-1185">Reference proteome</keyword>
<proteinExistence type="inferred from homology"/>
<reference evidence="5 6" key="1">
    <citation type="submission" date="2015-06" db="EMBL/GenBank/DDBJ databases">
        <authorList>
            <person name="Kim K.M."/>
        </authorList>
    </citation>
    <scope>NUCLEOTIDE SEQUENCE [LARGE SCALE GENOMIC DNA]</scope>
    <source>
        <strain evidence="5 6">KCTC 22370</strain>
    </source>
</reference>
<accession>A0A0G3XBH1</accession>
<dbReference type="Gene3D" id="3.40.50.720">
    <property type="entry name" value="NAD(P)-binding Rossmann-like Domain"/>
    <property type="match status" value="1"/>
</dbReference>
<evidence type="ECO:0000259" key="4">
    <source>
        <dbReference type="SMART" id="SM00822"/>
    </source>
</evidence>
<evidence type="ECO:0000313" key="6">
    <source>
        <dbReference type="Proteomes" id="UP000037643"/>
    </source>
</evidence>
<dbReference type="InterPro" id="IPR036291">
    <property type="entry name" value="NAD(P)-bd_dom_sf"/>
</dbReference>